<feature type="domain" description="ABC transmembrane type-1" evidence="8">
    <location>
        <begin position="71"/>
        <end position="262"/>
    </location>
</feature>
<dbReference type="InterPro" id="IPR050901">
    <property type="entry name" value="BP-dep_ABC_trans_perm"/>
</dbReference>
<dbReference type="CDD" id="cd06261">
    <property type="entry name" value="TM_PBP2"/>
    <property type="match status" value="1"/>
</dbReference>
<proteinExistence type="inferred from homology"/>
<evidence type="ECO:0000256" key="6">
    <source>
        <dbReference type="ARBA" id="ARBA00023136"/>
    </source>
</evidence>
<evidence type="ECO:0000313" key="10">
    <source>
        <dbReference type="Proteomes" id="UP000029995"/>
    </source>
</evidence>
<dbReference type="GO" id="GO:0055085">
    <property type="term" value="P:transmembrane transport"/>
    <property type="evidence" value="ECO:0007669"/>
    <property type="project" value="InterPro"/>
</dbReference>
<dbReference type="GO" id="GO:0005886">
    <property type="term" value="C:plasma membrane"/>
    <property type="evidence" value="ECO:0007669"/>
    <property type="project" value="UniProtKB-SubCell"/>
</dbReference>
<dbReference type="InterPro" id="IPR035906">
    <property type="entry name" value="MetI-like_sf"/>
</dbReference>
<evidence type="ECO:0000256" key="1">
    <source>
        <dbReference type="ARBA" id="ARBA00004651"/>
    </source>
</evidence>
<comment type="similarity">
    <text evidence="7">Belongs to the binding-protein-dependent transport system permease family.</text>
</comment>
<feature type="transmembrane region" description="Helical" evidence="7">
    <location>
        <begin position="108"/>
        <end position="127"/>
    </location>
</feature>
<feature type="transmembrane region" description="Helical" evidence="7">
    <location>
        <begin position="7"/>
        <end position="32"/>
    </location>
</feature>
<sequence>MRADRLLIAAGKAVAVAAVVAWSIFPIAFIVLSSFKPGRDIFAVPPKLLFEPTLLHYQHLWQRWGSFFDGLVNSLIVTIGSAVLAVAVSSLAGYAYSRHRGRLLSGSIYLLIGVRLIPPIVVTLPLFPIVNLLGLNDTHLVLILLYTSFFVSLGTILMRTFIDQVPRELDEAATIDGAGRLTVLRRIVLPLAAPGMLAVAVFVVVFAWNEFLFAFIFTATRAKTAPFVLSEMISSVDGVDWGVLFAAATIQLLPVLLFVVAMNRFLVAGLTAGATKG</sequence>
<dbReference type="OrthoDB" id="9790107at2"/>
<feature type="transmembrane region" description="Helical" evidence="7">
    <location>
        <begin position="139"/>
        <end position="158"/>
    </location>
</feature>
<evidence type="ECO:0000256" key="5">
    <source>
        <dbReference type="ARBA" id="ARBA00022989"/>
    </source>
</evidence>
<comment type="caution">
    <text evidence="9">The sequence shown here is derived from an EMBL/GenBank/DDBJ whole genome shotgun (WGS) entry which is preliminary data.</text>
</comment>
<evidence type="ECO:0000256" key="7">
    <source>
        <dbReference type="RuleBase" id="RU363032"/>
    </source>
</evidence>
<keyword evidence="4 7" id="KW-0812">Transmembrane</keyword>
<dbReference type="PROSITE" id="PS50928">
    <property type="entry name" value="ABC_TM1"/>
    <property type="match status" value="1"/>
</dbReference>
<feature type="transmembrane region" description="Helical" evidence="7">
    <location>
        <begin position="241"/>
        <end position="261"/>
    </location>
</feature>
<dbReference type="Gene3D" id="1.10.3720.10">
    <property type="entry name" value="MetI-like"/>
    <property type="match status" value="1"/>
</dbReference>
<organism evidence="9 10">
    <name type="scientific">Inquilinus limosus MP06</name>
    <dbReference type="NCBI Taxonomy" id="1398085"/>
    <lineage>
        <taxon>Bacteria</taxon>
        <taxon>Pseudomonadati</taxon>
        <taxon>Pseudomonadota</taxon>
        <taxon>Alphaproteobacteria</taxon>
        <taxon>Rhodospirillales</taxon>
        <taxon>Rhodospirillaceae</taxon>
        <taxon>Inquilinus</taxon>
    </lineage>
</organism>
<keyword evidence="3" id="KW-1003">Cell membrane</keyword>
<gene>
    <name evidence="9" type="ORF">P409_29080</name>
</gene>
<dbReference type="PANTHER" id="PTHR32243:SF52">
    <property type="entry name" value="ABC TRANSPORTER PERMEASE PROTEIN"/>
    <property type="match status" value="1"/>
</dbReference>
<protein>
    <submittedName>
        <fullName evidence="9">ABC transporter permease</fullName>
    </submittedName>
</protein>
<evidence type="ECO:0000256" key="3">
    <source>
        <dbReference type="ARBA" id="ARBA00022475"/>
    </source>
</evidence>
<keyword evidence="5 7" id="KW-1133">Transmembrane helix</keyword>
<dbReference type="PANTHER" id="PTHR32243">
    <property type="entry name" value="MALTOSE TRANSPORT SYSTEM PERMEASE-RELATED"/>
    <property type="match status" value="1"/>
</dbReference>
<evidence type="ECO:0000259" key="8">
    <source>
        <dbReference type="PROSITE" id="PS50928"/>
    </source>
</evidence>
<evidence type="ECO:0000256" key="4">
    <source>
        <dbReference type="ARBA" id="ARBA00022692"/>
    </source>
</evidence>
<evidence type="ECO:0000256" key="2">
    <source>
        <dbReference type="ARBA" id="ARBA00022448"/>
    </source>
</evidence>
<feature type="transmembrane region" description="Helical" evidence="7">
    <location>
        <begin position="71"/>
        <end position="96"/>
    </location>
</feature>
<evidence type="ECO:0000313" key="9">
    <source>
        <dbReference type="EMBL" id="KGM31115.1"/>
    </source>
</evidence>
<reference evidence="9 10" key="1">
    <citation type="submission" date="2014-01" db="EMBL/GenBank/DDBJ databases">
        <title>Genome sequence determination for a cystic fibrosis isolate, Inquilinus limosus.</title>
        <authorList>
            <person name="Pino M."/>
            <person name="Di Conza J."/>
            <person name="Gutkind G."/>
        </authorList>
    </citation>
    <scope>NUCLEOTIDE SEQUENCE [LARGE SCALE GENOMIC DNA]</scope>
    <source>
        <strain evidence="9 10">MP06</strain>
    </source>
</reference>
<dbReference type="AlphaFoldDB" id="A0A0A0CZ63"/>
<dbReference type="Proteomes" id="UP000029995">
    <property type="component" value="Unassembled WGS sequence"/>
</dbReference>
<keyword evidence="6 7" id="KW-0472">Membrane</keyword>
<accession>A0A0A0CZ63</accession>
<dbReference type="EMBL" id="JANX01000595">
    <property type="protein sequence ID" value="KGM31115.1"/>
    <property type="molecule type" value="Genomic_DNA"/>
</dbReference>
<dbReference type="InterPro" id="IPR000515">
    <property type="entry name" value="MetI-like"/>
</dbReference>
<dbReference type="SUPFAM" id="SSF161098">
    <property type="entry name" value="MetI-like"/>
    <property type="match status" value="1"/>
</dbReference>
<dbReference type="RefSeq" id="WP_034846650.1">
    <property type="nucleotide sequence ID" value="NZ_JANX01000595.1"/>
</dbReference>
<name>A0A0A0CZ63_9PROT</name>
<feature type="transmembrane region" description="Helical" evidence="7">
    <location>
        <begin position="187"/>
        <end position="208"/>
    </location>
</feature>
<keyword evidence="2 7" id="KW-0813">Transport</keyword>
<dbReference type="Pfam" id="PF00528">
    <property type="entry name" value="BPD_transp_1"/>
    <property type="match status" value="1"/>
</dbReference>
<comment type="subcellular location">
    <subcellularLocation>
        <location evidence="1 7">Cell membrane</location>
        <topology evidence="1 7">Multi-pass membrane protein</topology>
    </subcellularLocation>
</comment>